<dbReference type="EMBL" id="CAXLJM020000040">
    <property type="protein sequence ID" value="CAL8108831.1"/>
    <property type="molecule type" value="Genomic_DNA"/>
</dbReference>
<organism evidence="2 3">
    <name type="scientific">Orchesella dallaii</name>
    <dbReference type="NCBI Taxonomy" id="48710"/>
    <lineage>
        <taxon>Eukaryota</taxon>
        <taxon>Metazoa</taxon>
        <taxon>Ecdysozoa</taxon>
        <taxon>Arthropoda</taxon>
        <taxon>Hexapoda</taxon>
        <taxon>Collembola</taxon>
        <taxon>Entomobryomorpha</taxon>
        <taxon>Entomobryoidea</taxon>
        <taxon>Orchesellidae</taxon>
        <taxon>Orchesellinae</taxon>
        <taxon>Orchesella</taxon>
    </lineage>
</organism>
<evidence type="ECO:0000313" key="2">
    <source>
        <dbReference type="EMBL" id="CAL8108831.1"/>
    </source>
</evidence>
<keyword evidence="1" id="KW-0732">Signal</keyword>
<evidence type="ECO:0000256" key="1">
    <source>
        <dbReference type="SAM" id="SignalP"/>
    </source>
</evidence>
<evidence type="ECO:0008006" key="4">
    <source>
        <dbReference type="Google" id="ProtNLM"/>
    </source>
</evidence>
<gene>
    <name evidence="2" type="ORF">ODALV1_LOCUS13103</name>
</gene>
<name>A0ABP1QMF6_9HEXA</name>
<accession>A0ABP1QMF6</accession>
<evidence type="ECO:0000313" key="3">
    <source>
        <dbReference type="Proteomes" id="UP001642540"/>
    </source>
</evidence>
<keyword evidence="3" id="KW-1185">Reference proteome</keyword>
<proteinExistence type="predicted"/>
<dbReference type="Proteomes" id="UP001642540">
    <property type="component" value="Unassembled WGS sequence"/>
</dbReference>
<sequence>MVQGVCAYLSLSLSFSLSFILDSGVEDKRKEEDRVTLHFCQSTMSLPFSTAVVFTIKSLNSITSQKRVKERSQL</sequence>
<feature type="chain" id="PRO_5047283195" description="Secreted protein" evidence="1">
    <location>
        <begin position="19"/>
        <end position="74"/>
    </location>
</feature>
<protein>
    <recommendedName>
        <fullName evidence="4">Secreted protein</fullName>
    </recommendedName>
</protein>
<reference evidence="2 3" key="1">
    <citation type="submission" date="2024-08" db="EMBL/GenBank/DDBJ databases">
        <authorList>
            <person name="Cucini C."/>
            <person name="Frati F."/>
        </authorList>
    </citation>
    <scope>NUCLEOTIDE SEQUENCE [LARGE SCALE GENOMIC DNA]</scope>
</reference>
<feature type="signal peptide" evidence="1">
    <location>
        <begin position="1"/>
        <end position="18"/>
    </location>
</feature>
<comment type="caution">
    <text evidence="2">The sequence shown here is derived from an EMBL/GenBank/DDBJ whole genome shotgun (WGS) entry which is preliminary data.</text>
</comment>